<dbReference type="SUPFAM" id="SSF54585">
    <property type="entry name" value="Cdc48 domain 2-like"/>
    <property type="match status" value="1"/>
</dbReference>
<protein>
    <submittedName>
        <fullName evidence="9">Cell division control protein 48</fullName>
    </submittedName>
</protein>
<dbReference type="SMART" id="SM00382">
    <property type="entry name" value="AAA"/>
    <property type="match status" value="2"/>
</dbReference>
<dbReference type="AlphaFoldDB" id="K4LE37"/>
<dbReference type="SUPFAM" id="SSF52540">
    <property type="entry name" value="P-loop containing nucleoside triphosphate hydrolases"/>
    <property type="match status" value="2"/>
</dbReference>
<organism evidence="9 10">
    <name type="scientific">Thermacetogenium phaeum (strain ATCC BAA-254 / DSM 26808 / PB)</name>
    <dbReference type="NCBI Taxonomy" id="1089553"/>
    <lineage>
        <taxon>Bacteria</taxon>
        <taxon>Bacillati</taxon>
        <taxon>Bacillota</taxon>
        <taxon>Clostridia</taxon>
        <taxon>Thermoanaerobacterales</taxon>
        <taxon>Thermoanaerobacteraceae</taxon>
        <taxon>Thermacetogenium</taxon>
    </lineage>
</organism>
<dbReference type="InterPro" id="IPR041569">
    <property type="entry name" value="AAA_lid_3"/>
</dbReference>
<dbReference type="EMBL" id="CP003732">
    <property type="protein sequence ID" value="AFV11281.1"/>
    <property type="molecule type" value="Genomic_DNA"/>
</dbReference>
<dbReference type="InterPro" id="IPR003959">
    <property type="entry name" value="ATPase_AAA_core"/>
</dbReference>
<evidence type="ECO:0000313" key="10">
    <source>
        <dbReference type="Proteomes" id="UP000000467"/>
    </source>
</evidence>
<dbReference type="Proteomes" id="UP000000467">
    <property type="component" value="Chromosome"/>
</dbReference>
<accession>K4LE37</accession>
<evidence type="ECO:0000313" key="9">
    <source>
        <dbReference type="EMBL" id="AFV11281.1"/>
    </source>
</evidence>
<dbReference type="InterPro" id="IPR003338">
    <property type="entry name" value="CDC4_N-term_subdom"/>
</dbReference>
<dbReference type="SUPFAM" id="SSF50692">
    <property type="entry name" value="ADC-like"/>
    <property type="match status" value="1"/>
</dbReference>
<dbReference type="NCBIfam" id="TIGR01243">
    <property type="entry name" value="CDC48"/>
    <property type="match status" value="1"/>
</dbReference>
<dbReference type="Pfam" id="PF02359">
    <property type="entry name" value="CDC48_N"/>
    <property type="match status" value="1"/>
</dbReference>
<keyword evidence="3 5" id="KW-0547">Nucleotide-binding</keyword>
<dbReference type="KEGG" id="tpz:Tph_c10590"/>
<dbReference type="CDD" id="cd19511">
    <property type="entry name" value="RecA-like_CDC48_r2-like"/>
    <property type="match status" value="1"/>
</dbReference>
<keyword evidence="10" id="KW-1185">Reference proteome</keyword>
<evidence type="ECO:0000256" key="4">
    <source>
        <dbReference type="ARBA" id="ARBA00022840"/>
    </source>
</evidence>
<feature type="domain" description="AAA+ ATPase" evidence="6">
    <location>
        <begin position="483"/>
        <end position="619"/>
    </location>
</feature>
<dbReference type="InterPro" id="IPR029067">
    <property type="entry name" value="CDC48_domain_2-like_sf"/>
</dbReference>
<dbReference type="InterPro" id="IPR003593">
    <property type="entry name" value="AAA+_ATPase"/>
</dbReference>
<dbReference type="Pfam" id="PF02933">
    <property type="entry name" value="CDC48_2"/>
    <property type="match status" value="1"/>
</dbReference>
<feature type="domain" description="AAA+ ATPase" evidence="6">
    <location>
        <begin position="209"/>
        <end position="345"/>
    </location>
</feature>
<dbReference type="InterPro" id="IPR009010">
    <property type="entry name" value="Asp_de-COase-like_dom_sf"/>
</dbReference>
<dbReference type="GO" id="GO:0051301">
    <property type="term" value="P:cell division"/>
    <property type="evidence" value="ECO:0007669"/>
    <property type="project" value="UniProtKB-KW"/>
</dbReference>
<dbReference type="FunFam" id="3.40.50.300:FF:000012">
    <property type="entry name" value="Transitional endoplasmic reticulum ATPase"/>
    <property type="match status" value="1"/>
</dbReference>
<dbReference type="SMART" id="SM01073">
    <property type="entry name" value="CDC48_N"/>
    <property type="match status" value="1"/>
</dbReference>
<dbReference type="InterPro" id="IPR003960">
    <property type="entry name" value="ATPase_AAA_CS"/>
</dbReference>
<evidence type="ECO:0000259" key="8">
    <source>
        <dbReference type="SMART" id="SM01073"/>
    </source>
</evidence>
<feature type="domain" description="CDC48 N-terminal subdomain" evidence="8">
    <location>
        <begin position="5"/>
        <end position="89"/>
    </location>
</feature>
<dbReference type="GO" id="GO:0016887">
    <property type="term" value="F:ATP hydrolysis activity"/>
    <property type="evidence" value="ECO:0007669"/>
    <property type="project" value="InterPro"/>
</dbReference>
<dbReference type="Gene3D" id="2.40.40.20">
    <property type="match status" value="1"/>
</dbReference>
<dbReference type="eggNOG" id="COG1222">
    <property type="taxonomic scope" value="Bacteria"/>
</dbReference>
<keyword evidence="9" id="KW-0132">Cell division</keyword>
<dbReference type="PANTHER" id="PTHR23077:SF171">
    <property type="entry name" value="NUCLEAR VALOSIN-CONTAINING PROTEIN-LIKE"/>
    <property type="match status" value="1"/>
</dbReference>
<sequence>MAELILTAAEAMAKDVGRGNVRIDPADMAAAGLVAGDVVEITCKRSTVARVLPAYPEFRGRGLMQIDGITRQNAGIGLGEKGRIRRVEVRPALQLVLLARQGPGPFEKEGRQLSRLLLGVPVVKGDGVRIEYFGSALDFTVLETVPAGPVLIEAATGVKVKLEKRDGEGQASVSYEDIGGLGKEIRKIREMLELPLKYPEVFAHLGIDPPRGVLLYGPPGTGKTLIARAVAHETNACFLHVNGPEIIHKYYGESEARLREIFEKARANAPSIIFLDEIDAVAPRREEVHGEVEKRVVAQLLALMDGLESRGQVVVIGATNIPNALDPALRRPGRFDREIAIGVPDQNGRLEILQIHTRGMPLAKDVLLEEIAGLTHGFVGADLQALCKEAAMLALRQALPQLEGGSPGGTSLEIVDRLQVCRRHFLQALNEVEPSALREVYVEIPHVEWEEVGGLEEIKRELREAVEWPLFYPELLREAGVVPAKGILLVGPPGTGKTLLARAVASASKANFISVKGPELFSKWVGESERAVRQIFRKARQATPCIVFFDEIDALVSSRGSDGDPTSDKVLGQLLTEIDGIEGLRGIIVLAATNRPDRIDPALLRPGRFDLVLTLPLPDLRSREQILRIHTAGKPLAGDVDLAELAGETEGFSGADLRYVCWRASWLAIRRFLAANYREGGAKRVPLQVEKEDFQHALALLKAGGRV</sequence>
<dbReference type="Pfam" id="PF00004">
    <property type="entry name" value="AAA"/>
    <property type="match status" value="2"/>
</dbReference>
<dbReference type="Gene3D" id="1.10.8.60">
    <property type="match status" value="2"/>
</dbReference>
<dbReference type="Pfam" id="PF17862">
    <property type="entry name" value="AAA_lid_3"/>
    <property type="match status" value="2"/>
</dbReference>
<reference evidence="9 10" key="1">
    <citation type="journal article" date="2012" name="BMC Genomics">
        <title>Genome-guided analysis of physiological and morphological traits of the fermentative acetate oxidizer Thermacetogenium phaeum.</title>
        <authorList>
            <person name="Oehler D."/>
            <person name="Poehlein A."/>
            <person name="Leimbach A."/>
            <person name="Muller N."/>
            <person name="Daniel R."/>
            <person name="Gottschalk G."/>
            <person name="Schink B."/>
        </authorList>
    </citation>
    <scope>NUCLEOTIDE SEQUENCE [LARGE SCALE GENOMIC DNA]</scope>
    <source>
        <strain evidence="10">ATCC BAA-254 / DSM 26808 / PB</strain>
    </source>
</reference>
<evidence type="ECO:0000256" key="5">
    <source>
        <dbReference type="RuleBase" id="RU003651"/>
    </source>
</evidence>
<dbReference type="InterPro" id="IPR050168">
    <property type="entry name" value="AAA_ATPase_domain"/>
</dbReference>
<evidence type="ECO:0000256" key="1">
    <source>
        <dbReference type="ARBA" id="ARBA00009833"/>
    </source>
</evidence>
<dbReference type="PANTHER" id="PTHR23077">
    <property type="entry name" value="AAA-FAMILY ATPASE"/>
    <property type="match status" value="1"/>
</dbReference>
<dbReference type="Gene3D" id="3.10.330.10">
    <property type="match status" value="1"/>
</dbReference>
<name>K4LE37_THEPS</name>
<keyword evidence="4 5" id="KW-0067">ATP-binding</keyword>
<keyword evidence="9" id="KW-0131">Cell cycle</keyword>
<dbReference type="RefSeq" id="WP_015050162.1">
    <property type="nucleotide sequence ID" value="NC_018870.1"/>
</dbReference>
<dbReference type="Gene3D" id="3.40.50.300">
    <property type="entry name" value="P-loop containing nucleotide triphosphate hydrolases"/>
    <property type="match status" value="2"/>
</dbReference>
<feature type="domain" description="CDC48" evidence="7">
    <location>
        <begin position="105"/>
        <end position="167"/>
    </location>
</feature>
<dbReference type="FunFam" id="1.10.8.60:FF:000057">
    <property type="entry name" value="AAA family ATPase, CDC48 subfamily"/>
    <property type="match status" value="1"/>
</dbReference>
<proteinExistence type="inferred from homology"/>
<dbReference type="InterPro" id="IPR004201">
    <property type="entry name" value="Cdc48_dom2"/>
</dbReference>
<evidence type="ECO:0000259" key="6">
    <source>
        <dbReference type="SMART" id="SM00382"/>
    </source>
</evidence>
<dbReference type="SMART" id="SM01072">
    <property type="entry name" value="CDC48_2"/>
    <property type="match status" value="1"/>
</dbReference>
<dbReference type="GO" id="GO:0005524">
    <property type="term" value="F:ATP binding"/>
    <property type="evidence" value="ECO:0007669"/>
    <property type="project" value="UniProtKB-KW"/>
</dbReference>
<dbReference type="HOGENOM" id="CLU_000688_12_2_9"/>
<dbReference type="InterPro" id="IPR027417">
    <property type="entry name" value="P-loop_NTPase"/>
</dbReference>
<evidence type="ECO:0000256" key="3">
    <source>
        <dbReference type="ARBA" id="ARBA00022741"/>
    </source>
</evidence>
<gene>
    <name evidence="9" type="ordered locus">Tph_c10590</name>
</gene>
<keyword evidence="2" id="KW-0677">Repeat</keyword>
<evidence type="ECO:0000259" key="7">
    <source>
        <dbReference type="SMART" id="SM01072"/>
    </source>
</evidence>
<evidence type="ECO:0000256" key="2">
    <source>
        <dbReference type="ARBA" id="ARBA00022737"/>
    </source>
</evidence>
<dbReference type="InterPro" id="IPR005938">
    <property type="entry name" value="AAA_ATPase_CDC48"/>
</dbReference>
<dbReference type="FunFam" id="3.40.50.300:FF:000018">
    <property type="entry name" value="Cell division control 48"/>
    <property type="match status" value="1"/>
</dbReference>
<dbReference type="PROSITE" id="PS00674">
    <property type="entry name" value="AAA"/>
    <property type="match status" value="2"/>
</dbReference>
<comment type="similarity">
    <text evidence="1">Belongs to the AAA ATPase family. CDC48 subfamily.</text>
</comment>
<dbReference type="STRING" id="1089553.Tph_c10590"/>
<dbReference type="GO" id="GO:0005737">
    <property type="term" value="C:cytoplasm"/>
    <property type="evidence" value="ECO:0007669"/>
    <property type="project" value="UniProtKB-ARBA"/>
</dbReference>
<dbReference type="FunFam" id="2.40.40.20:FF:000007">
    <property type="entry name" value="AAA family ATPase"/>
    <property type="match status" value="1"/>
</dbReference>